<dbReference type="InterPro" id="IPR036875">
    <property type="entry name" value="Znf_CCHC_sf"/>
</dbReference>
<dbReference type="GO" id="GO:0008270">
    <property type="term" value="F:zinc ion binding"/>
    <property type="evidence" value="ECO:0007669"/>
    <property type="project" value="UniProtKB-KW"/>
</dbReference>
<dbReference type="SUPFAM" id="SSF57756">
    <property type="entry name" value="Retrovirus zinc finger-like domains"/>
    <property type="match status" value="1"/>
</dbReference>
<dbReference type="AlphaFoldDB" id="A0AAD8WDS3"/>
<evidence type="ECO:0000256" key="1">
    <source>
        <dbReference type="PROSITE-ProRule" id="PRU00047"/>
    </source>
</evidence>
<keyword evidence="1" id="KW-0862">Zinc</keyword>
<dbReference type="InterPro" id="IPR001878">
    <property type="entry name" value="Znf_CCHC"/>
</dbReference>
<feature type="domain" description="CCHC-type" evidence="3">
    <location>
        <begin position="127"/>
        <end position="143"/>
    </location>
</feature>
<dbReference type="GO" id="GO:0003676">
    <property type="term" value="F:nucleic acid binding"/>
    <property type="evidence" value="ECO:0007669"/>
    <property type="project" value="InterPro"/>
</dbReference>
<gene>
    <name evidence="4" type="ORF">QYE76_070591</name>
</gene>
<feature type="compositionally biased region" description="Acidic residues" evidence="2">
    <location>
        <begin position="260"/>
        <end position="277"/>
    </location>
</feature>
<organism evidence="4 5">
    <name type="scientific">Lolium multiflorum</name>
    <name type="common">Italian ryegrass</name>
    <name type="synonym">Lolium perenne subsp. multiflorum</name>
    <dbReference type="NCBI Taxonomy" id="4521"/>
    <lineage>
        <taxon>Eukaryota</taxon>
        <taxon>Viridiplantae</taxon>
        <taxon>Streptophyta</taxon>
        <taxon>Embryophyta</taxon>
        <taxon>Tracheophyta</taxon>
        <taxon>Spermatophyta</taxon>
        <taxon>Magnoliopsida</taxon>
        <taxon>Liliopsida</taxon>
        <taxon>Poales</taxon>
        <taxon>Poaceae</taxon>
        <taxon>BOP clade</taxon>
        <taxon>Pooideae</taxon>
        <taxon>Poodae</taxon>
        <taxon>Poeae</taxon>
        <taxon>Poeae Chloroplast Group 2 (Poeae type)</taxon>
        <taxon>Loliodinae</taxon>
        <taxon>Loliinae</taxon>
        <taxon>Lolium</taxon>
    </lineage>
</organism>
<evidence type="ECO:0000313" key="5">
    <source>
        <dbReference type="Proteomes" id="UP001231189"/>
    </source>
</evidence>
<feature type="compositionally biased region" description="Acidic residues" evidence="2">
    <location>
        <begin position="294"/>
        <end position="306"/>
    </location>
</feature>
<evidence type="ECO:0000256" key="2">
    <source>
        <dbReference type="SAM" id="MobiDB-lite"/>
    </source>
</evidence>
<keyword evidence="1" id="KW-0863">Zinc-finger</keyword>
<dbReference type="EMBL" id="JAUUTY010000004">
    <property type="protein sequence ID" value="KAK1652786.1"/>
    <property type="molecule type" value="Genomic_DNA"/>
</dbReference>
<name>A0AAD8WDS3_LOLMU</name>
<proteinExistence type="predicted"/>
<reference evidence="4" key="1">
    <citation type="submission" date="2023-07" db="EMBL/GenBank/DDBJ databases">
        <title>A chromosome-level genome assembly of Lolium multiflorum.</title>
        <authorList>
            <person name="Chen Y."/>
            <person name="Copetti D."/>
            <person name="Kolliker R."/>
            <person name="Studer B."/>
        </authorList>
    </citation>
    <scope>NUCLEOTIDE SEQUENCE</scope>
    <source>
        <strain evidence="4">02402/16</strain>
        <tissue evidence="4">Leaf</tissue>
    </source>
</reference>
<evidence type="ECO:0000259" key="3">
    <source>
        <dbReference type="PROSITE" id="PS50158"/>
    </source>
</evidence>
<keyword evidence="1" id="KW-0479">Metal-binding</keyword>
<dbReference type="Proteomes" id="UP001231189">
    <property type="component" value="Unassembled WGS sequence"/>
</dbReference>
<sequence length="349" mass="39576">MRVLMHNIIDIKDIIWSIKNAPNMIAIDTPLQAPQGTTSNMPSRMSHHLGMARTVIDSHHLMIVVDHHHLMVYIDIRPHMIFDDTTQDMVMRQEDESLDMKTFLIGDFYLLCHHHNGPYSPYAYGLRCYKCKQQGHPPRECPNLLCEECKEGSHGMAMHNAKRQEALPTSSIHNHVFLFLLRLLRPFLELLLLRRARAGGQSDGHLEALAPEYWDARDWDFSIESEDDESVTDGEEDLRFLVDGELEAASDDDLFSWEADLSSDEEEEEAEETEEDSSSSAEYPLAKRFRAGSDDDDDDDDEEDEAPAGFIASDEEPPQRARFAATTATTRAATARRLGNNVGLVVVVH</sequence>
<accession>A0AAD8WDS3</accession>
<evidence type="ECO:0000313" key="4">
    <source>
        <dbReference type="EMBL" id="KAK1652786.1"/>
    </source>
</evidence>
<protein>
    <recommendedName>
        <fullName evidence="3">CCHC-type domain-containing protein</fullName>
    </recommendedName>
</protein>
<feature type="region of interest" description="Disordered" evidence="2">
    <location>
        <begin position="260"/>
        <end position="328"/>
    </location>
</feature>
<comment type="caution">
    <text evidence="4">The sequence shown here is derived from an EMBL/GenBank/DDBJ whole genome shotgun (WGS) entry which is preliminary data.</text>
</comment>
<dbReference type="PROSITE" id="PS50158">
    <property type="entry name" value="ZF_CCHC"/>
    <property type="match status" value="1"/>
</dbReference>
<keyword evidence="5" id="KW-1185">Reference proteome</keyword>